<dbReference type="EMBL" id="QYBC01000014">
    <property type="protein sequence ID" value="RYB03485.1"/>
    <property type="molecule type" value="Genomic_DNA"/>
</dbReference>
<keyword evidence="3" id="KW-1185">Reference proteome</keyword>
<accession>A0A4Q2R9W5</accession>
<evidence type="ECO:0000313" key="3">
    <source>
        <dbReference type="Proteomes" id="UP000289411"/>
    </source>
</evidence>
<protein>
    <submittedName>
        <fullName evidence="2">Uncharacterized protein</fullName>
    </submittedName>
</protein>
<name>A0A4Q2R9W5_9HYPH</name>
<dbReference type="Proteomes" id="UP000289411">
    <property type="component" value="Unassembled WGS sequence"/>
</dbReference>
<reference evidence="2 3" key="2">
    <citation type="submission" date="2019-02" db="EMBL/GenBank/DDBJ databases">
        <title>'Lichenibacterium ramalinii' gen. nov. sp. nov., 'Lichenibacterium minor' gen. nov. sp. nov.</title>
        <authorList>
            <person name="Pankratov T."/>
        </authorList>
    </citation>
    <scope>NUCLEOTIDE SEQUENCE [LARGE SCALE GENOMIC DNA]</scope>
    <source>
        <strain evidence="2 3">RmlP001</strain>
    </source>
</reference>
<evidence type="ECO:0000313" key="2">
    <source>
        <dbReference type="EMBL" id="RYB03485.1"/>
    </source>
</evidence>
<proteinExistence type="predicted"/>
<organism evidence="2 3">
    <name type="scientific">Lichenibacterium ramalinae</name>
    <dbReference type="NCBI Taxonomy" id="2316527"/>
    <lineage>
        <taxon>Bacteria</taxon>
        <taxon>Pseudomonadati</taxon>
        <taxon>Pseudomonadota</taxon>
        <taxon>Alphaproteobacteria</taxon>
        <taxon>Hyphomicrobiales</taxon>
        <taxon>Lichenihabitantaceae</taxon>
        <taxon>Lichenibacterium</taxon>
    </lineage>
</organism>
<gene>
    <name evidence="2" type="ORF">D3272_17170</name>
</gene>
<reference evidence="2 3" key="1">
    <citation type="submission" date="2018-09" db="EMBL/GenBank/DDBJ databases">
        <authorList>
            <person name="Grouzdev D.S."/>
            <person name="Krutkina M.S."/>
        </authorList>
    </citation>
    <scope>NUCLEOTIDE SEQUENCE [LARGE SCALE GENOMIC DNA]</scope>
    <source>
        <strain evidence="2 3">RmlP001</strain>
    </source>
</reference>
<evidence type="ECO:0000256" key="1">
    <source>
        <dbReference type="SAM" id="MobiDB-lite"/>
    </source>
</evidence>
<comment type="caution">
    <text evidence="2">The sequence shown here is derived from an EMBL/GenBank/DDBJ whole genome shotgun (WGS) entry which is preliminary data.</text>
</comment>
<dbReference type="AlphaFoldDB" id="A0A4Q2R9W5"/>
<sequence>MDEGEMRRAARAGNAAVMDFRAPRAVPAGLRHARSPRAAGGIVVPRTSMSGMLGGAAEGTTRD</sequence>
<feature type="region of interest" description="Disordered" evidence="1">
    <location>
        <begin position="28"/>
        <end position="63"/>
    </location>
</feature>